<dbReference type="AlphaFoldDB" id="C7ZQU9"/>
<dbReference type="RefSeq" id="XP_003039318.1">
    <property type="nucleotide sequence ID" value="XM_003039272.1"/>
</dbReference>
<dbReference type="SUPFAM" id="SSF81296">
    <property type="entry name" value="E set domains"/>
    <property type="match status" value="1"/>
</dbReference>
<dbReference type="PROSITE" id="PS50022">
    <property type="entry name" value="FA58C_3"/>
    <property type="match status" value="1"/>
</dbReference>
<evidence type="ECO:0000313" key="3">
    <source>
        <dbReference type="EMBL" id="EEU33605.1"/>
    </source>
</evidence>
<evidence type="ECO:0000313" key="4">
    <source>
        <dbReference type="Proteomes" id="UP000005206"/>
    </source>
</evidence>
<organism evidence="3 4">
    <name type="scientific">Fusarium vanettenii (strain ATCC MYA-4622 / CBS 123669 / FGSC 9596 / NRRL 45880 / 77-13-4)</name>
    <name type="common">Fusarium solani subsp. pisi</name>
    <dbReference type="NCBI Taxonomy" id="660122"/>
    <lineage>
        <taxon>Eukaryota</taxon>
        <taxon>Fungi</taxon>
        <taxon>Dikarya</taxon>
        <taxon>Ascomycota</taxon>
        <taxon>Pezizomycotina</taxon>
        <taxon>Sordariomycetes</taxon>
        <taxon>Hypocreomycetidae</taxon>
        <taxon>Hypocreales</taxon>
        <taxon>Nectriaceae</taxon>
        <taxon>Fusarium</taxon>
        <taxon>Fusarium solani species complex</taxon>
        <taxon>Fusarium vanettenii</taxon>
    </lineage>
</organism>
<dbReference type="InterPro" id="IPR015202">
    <property type="entry name" value="GO-like_E_set"/>
</dbReference>
<dbReference type="Gene3D" id="2.130.10.80">
    <property type="entry name" value="Galactose oxidase/kelch, beta-propeller"/>
    <property type="match status" value="1"/>
</dbReference>
<dbReference type="InterPro" id="IPR013783">
    <property type="entry name" value="Ig-like_fold"/>
</dbReference>
<feature type="chain" id="PRO_5002987318" description="F5/8 type C domain-containing protein" evidence="1">
    <location>
        <begin position="21"/>
        <end position="684"/>
    </location>
</feature>
<evidence type="ECO:0000256" key="1">
    <source>
        <dbReference type="SAM" id="SignalP"/>
    </source>
</evidence>
<feature type="signal peptide" evidence="1">
    <location>
        <begin position="1"/>
        <end position="20"/>
    </location>
</feature>
<dbReference type="Gene3D" id="2.60.40.10">
    <property type="entry name" value="Immunoglobulins"/>
    <property type="match status" value="1"/>
</dbReference>
<keyword evidence="1" id="KW-0732">Signal</keyword>
<feature type="domain" description="F5/8 type C" evidence="2">
    <location>
        <begin position="35"/>
        <end position="182"/>
    </location>
</feature>
<dbReference type="InterPro" id="IPR008979">
    <property type="entry name" value="Galactose-bd-like_sf"/>
</dbReference>
<dbReference type="InterPro" id="IPR006652">
    <property type="entry name" value="Kelch_1"/>
</dbReference>
<dbReference type="GeneID" id="9666840"/>
<dbReference type="Pfam" id="PF09118">
    <property type="entry name" value="GO-like_E_set"/>
    <property type="match status" value="1"/>
</dbReference>
<dbReference type="InterPro" id="IPR014756">
    <property type="entry name" value="Ig_E-set"/>
</dbReference>
<dbReference type="KEGG" id="nhe:NECHADRAFT_98409"/>
<dbReference type="SMART" id="SM00612">
    <property type="entry name" value="Kelch"/>
    <property type="match status" value="3"/>
</dbReference>
<dbReference type="Pfam" id="PF00754">
    <property type="entry name" value="F5_F8_type_C"/>
    <property type="match status" value="1"/>
</dbReference>
<dbReference type="CDD" id="cd02851">
    <property type="entry name" value="E_set_GO_C"/>
    <property type="match status" value="1"/>
</dbReference>
<dbReference type="PANTHER" id="PTHR32208:SF68">
    <property type="entry name" value="GALACTOSE OXIDASE"/>
    <property type="match status" value="1"/>
</dbReference>
<dbReference type="SUPFAM" id="SSF50965">
    <property type="entry name" value="Galactose oxidase, central domain"/>
    <property type="match status" value="1"/>
</dbReference>
<dbReference type="InParanoid" id="C7ZQU9"/>
<sequence>MKNLLTLSLCLGSLLDVTDAVVIPETPGPQPGKFKASPPLGIPIDRKGWTVTCSNQQSGNDCAKAIDGNTATFWQTNANTKAPVTITVDMKTARNVNGLSQLPLQDNSNNIGNWIERHSVFLSTDGKNWGSPVATGTWWTDKTEKFSNFEPQRARYVRLVAIPDETHDNPRISLAELNIYAASSNSNQEPGLGRWGPTLDFPVVPVASAVEPTSGQVVVWSARAYFEPAYRYDDFQHQNPRGGLTLSAVWDPATGVITQRNITLTHHDMFCPGISMDGDGQIVVTGGNDAKKTSLYDSPSDSWITGPEMNIARGYQSSATTSDGRVFTIGGSWNGPRGGKNGEIYNPDLKSWTLLPGALVKPMLTADKEGVYRSDNHGWLFGWKKGTVFQAGPSTAMNWYYTRGADGDVKPAGKRQVGDIVDPDSMCGNSVMYDAVKGKILTFGGSPNYRFSDSTANAHIITIGEPGSVAKTAFAGGGQGLHPRIFHTSVVLPDGTVFITGGQKHSEPFVDSTPQLEPEMYLPASDAFVKQQSNSIVRVYHSISLLLPDGRVFNGGGGLCGTCTTNHFDAQIFTPNYLFDKNGNLATRPRISSTSTKTAKVGSTITFTTNGPVKQGSLIRYGTATHTVNTDQRRIALTFTNTGTNRYSFKIPNDPGIALPGYWMLFVLNSAGVPSVATTIKVTN</sequence>
<keyword evidence="4" id="KW-1185">Reference proteome</keyword>
<protein>
    <recommendedName>
        <fullName evidence="2">F5/8 type C domain-containing protein</fullName>
    </recommendedName>
</protein>
<dbReference type="InterPro" id="IPR000421">
    <property type="entry name" value="FA58C"/>
</dbReference>
<dbReference type="Gene3D" id="2.60.120.260">
    <property type="entry name" value="Galactose-binding domain-like"/>
    <property type="match status" value="1"/>
</dbReference>
<dbReference type="InterPro" id="IPR037293">
    <property type="entry name" value="Gal_Oxidase_central_sf"/>
</dbReference>
<dbReference type="Pfam" id="PF01344">
    <property type="entry name" value="Kelch_1"/>
    <property type="match status" value="1"/>
</dbReference>
<evidence type="ECO:0000259" key="2">
    <source>
        <dbReference type="PROSITE" id="PS50022"/>
    </source>
</evidence>
<dbReference type="OMA" id="QPWTSIA"/>
<dbReference type="VEuPathDB" id="FungiDB:NECHADRAFT_98409"/>
<accession>C7ZQU9</accession>
<dbReference type="PANTHER" id="PTHR32208">
    <property type="entry name" value="SECRETED PROTEIN-RELATED"/>
    <property type="match status" value="1"/>
</dbReference>
<dbReference type="Proteomes" id="UP000005206">
    <property type="component" value="Unassembled WGS sequence"/>
</dbReference>
<gene>
    <name evidence="3" type="ORF">NECHADRAFT_98409</name>
</gene>
<dbReference type="OrthoDB" id="2019572at2759"/>
<dbReference type="eggNOG" id="ENOG502SCD5">
    <property type="taxonomic scope" value="Eukaryota"/>
</dbReference>
<name>C7ZQU9_FUSV7</name>
<dbReference type="HOGENOM" id="CLU_013444_1_1_1"/>
<proteinExistence type="predicted"/>
<reference evidence="3 4" key="1">
    <citation type="journal article" date="2009" name="PLoS Genet.">
        <title>The genome of Nectria haematococca: contribution of supernumerary chromosomes to gene expansion.</title>
        <authorList>
            <person name="Coleman J.J."/>
            <person name="Rounsley S.D."/>
            <person name="Rodriguez-Carres M."/>
            <person name="Kuo A."/>
            <person name="Wasmann C.C."/>
            <person name="Grimwood J."/>
            <person name="Schmutz J."/>
            <person name="Taga M."/>
            <person name="White G.J."/>
            <person name="Zhou S."/>
            <person name="Schwartz D.C."/>
            <person name="Freitag M."/>
            <person name="Ma L.J."/>
            <person name="Danchin E.G."/>
            <person name="Henrissat B."/>
            <person name="Coutinho P.M."/>
            <person name="Nelson D.R."/>
            <person name="Straney D."/>
            <person name="Napoli C.A."/>
            <person name="Barker B.M."/>
            <person name="Gribskov M."/>
            <person name="Rep M."/>
            <person name="Kroken S."/>
            <person name="Molnar I."/>
            <person name="Rensing C."/>
            <person name="Kennell J.C."/>
            <person name="Zamora J."/>
            <person name="Farman M.L."/>
            <person name="Selker E.U."/>
            <person name="Salamov A."/>
            <person name="Shapiro H."/>
            <person name="Pangilinan J."/>
            <person name="Lindquist E."/>
            <person name="Lamers C."/>
            <person name="Grigoriev I.V."/>
            <person name="Geiser D.M."/>
            <person name="Covert S.F."/>
            <person name="Temporini E."/>
            <person name="Vanetten H.D."/>
        </authorList>
    </citation>
    <scope>NUCLEOTIDE SEQUENCE [LARGE SCALE GENOMIC DNA]</scope>
    <source>
        <strain evidence="4">ATCC MYA-4622 / CBS 123669 / FGSC 9596 / NRRL 45880 / 77-13-4</strain>
    </source>
</reference>
<dbReference type="EMBL" id="GG699013">
    <property type="protein sequence ID" value="EEU33605.1"/>
    <property type="molecule type" value="Genomic_DNA"/>
</dbReference>
<dbReference type="SUPFAM" id="SSF49785">
    <property type="entry name" value="Galactose-binding domain-like"/>
    <property type="match status" value="1"/>
</dbReference>
<dbReference type="InterPro" id="IPR011043">
    <property type="entry name" value="Gal_Oxase/kelch_b-propeller"/>
</dbReference>
<dbReference type="SMART" id="SM00231">
    <property type="entry name" value="FA58C"/>
    <property type="match status" value="1"/>
</dbReference>
<dbReference type="STRING" id="660122.C7ZQU9"/>